<accession>A0A0D2LLN5</accession>
<evidence type="ECO:0000313" key="2">
    <source>
        <dbReference type="EMBL" id="KJA28892.1"/>
    </source>
</evidence>
<evidence type="ECO:0000313" key="3">
    <source>
        <dbReference type="Proteomes" id="UP000054270"/>
    </source>
</evidence>
<dbReference type="AlphaFoldDB" id="A0A0D2LLN5"/>
<dbReference type="OMA" id="LMMHESH"/>
<proteinExistence type="predicted"/>
<dbReference type="Proteomes" id="UP000054270">
    <property type="component" value="Unassembled WGS sequence"/>
</dbReference>
<dbReference type="Gene3D" id="1.20.1280.50">
    <property type="match status" value="1"/>
</dbReference>
<feature type="domain" description="F-box" evidence="1">
    <location>
        <begin position="35"/>
        <end position="88"/>
    </location>
</feature>
<keyword evidence="3" id="KW-1185">Reference proteome</keyword>
<dbReference type="InterPro" id="IPR036047">
    <property type="entry name" value="F-box-like_dom_sf"/>
</dbReference>
<protein>
    <recommendedName>
        <fullName evidence="1">F-box domain-containing protein</fullName>
    </recommendedName>
</protein>
<dbReference type="InterPro" id="IPR001810">
    <property type="entry name" value="F-box_dom"/>
</dbReference>
<organism evidence="2 3">
    <name type="scientific">Hypholoma sublateritium (strain FD-334 SS-4)</name>
    <dbReference type="NCBI Taxonomy" id="945553"/>
    <lineage>
        <taxon>Eukaryota</taxon>
        <taxon>Fungi</taxon>
        <taxon>Dikarya</taxon>
        <taxon>Basidiomycota</taxon>
        <taxon>Agaricomycotina</taxon>
        <taxon>Agaricomycetes</taxon>
        <taxon>Agaricomycetidae</taxon>
        <taxon>Agaricales</taxon>
        <taxon>Agaricineae</taxon>
        <taxon>Strophariaceae</taxon>
        <taxon>Hypholoma</taxon>
    </lineage>
</organism>
<dbReference type="STRING" id="945553.A0A0D2LLN5"/>
<dbReference type="InterPro" id="IPR032675">
    <property type="entry name" value="LRR_dom_sf"/>
</dbReference>
<dbReference type="EMBL" id="KN817520">
    <property type="protein sequence ID" value="KJA28892.1"/>
    <property type="molecule type" value="Genomic_DNA"/>
</dbReference>
<dbReference type="SUPFAM" id="SSF81383">
    <property type="entry name" value="F-box domain"/>
    <property type="match status" value="1"/>
</dbReference>
<dbReference type="OrthoDB" id="3023006at2759"/>
<reference evidence="3" key="1">
    <citation type="submission" date="2014-04" db="EMBL/GenBank/DDBJ databases">
        <title>Evolutionary Origins and Diversification of the Mycorrhizal Mutualists.</title>
        <authorList>
            <consortium name="DOE Joint Genome Institute"/>
            <consortium name="Mycorrhizal Genomics Consortium"/>
            <person name="Kohler A."/>
            <person name="Kuo A."/>
            <person name="Nagy L.G."/>
            <person name="Floudas D."/>
            <person name="Copeland A."/>
            <person name="Barry K.W."/>
            <person name="Cichocki N."/>
            <person name="Veneault-Fourrey C."/>
            <person name="LaButti K."/>
            <person name="Lindquist E.A."/>
            <person name="Lipzen A."/>
            <person name="Lundell T."/>
            <person name="Morin E."/>
            <person name="Murat C."/>
            <person name="Riley R."/>
            <person name="Ohm R."/>
            <person name="Sun H."/>
            <person name="Tunlid A."/>
            <person name="Henrissat B."/>
            <person name="Grigoriev I.V."/>
            <person name="Hibbett D.S."/>
            <person name="Martin F."/>
        </authorList>
    </citation>
    <scope>NUCLEOTIDE SEQUENCE [LARGE SCALE GENOMIC DNA]</scope>
    <source>
        <strain evidence="3">FD-334 SS-4</strain>
    </source>
</reference>
<dbReference type="Gene3D" id="3.80.10.10">
    <property type="entry name" value="Ribonuclease Inhibitor"/>
    <property type="match status" value="1"/>
</dbReference>
<gene>
    <name evidence="2" type="ORF">HYPSUDRAFT_61726</name>
</gene>
<name>A0A0D2LLN5_HYPSF</name>
<evidence type="ECO:0000259" key="1">
    <source>
        <dbReference type="Pfam" id="PF12937"/>
    </source>
</evidence>
<dbReference type="Pfam" id="PF12937">
    <property type="entry name" value="F-box-like"/>
    <property type="match status" value="1"/>
</dbReference>
<sequence>MEILPQAGLEPDQLTSMRSLVPPFTPQDGCSTPDILPPELLALIFIFAQAVDKRVSRKVPFEVQLSHVSRRWREVALTTPALWTNISITSRKSKKWVGSYLQRSGCLPLCIFIDIYEWDKKKPSMFKPAFTKQIYDQISAHLWRVRKLSIFCYLNSTASLMQSQFIGAPTPMLESFSVNCDDAPLNFPPATDSVQIFSGGSPKLTFVDTSSIDLLNPSVGLQNVTTLFIHLNHSKLSYPQLVALLTGPKSLVNVSITGFSDTLRRTWPVHSIHHDASFVLPSLKSLRLISSGELATRLLLSISAPTLESLWLDSSFNHFPTFFGAPQMAHALGRAVKFQTVQYLTLREYNLREVSGVARAFPDITHLHLLHASYSNPSLLTAALSTSWHRLHSLVFTIGRVLHWDEISNELSSILPERSEAGYPIQNLILDRDFRKKLEEYIPGLSNLATIVDLGPETYREPWWNNEIGEPL</sequence>